<keyword evidence="4" id="KW-1185">Reference proteome</keyword>
<dbReference type="Pfam" id="PF12172">
    <property type="entry name" value="zf-ChsH2"/>
    <property type="match status" value="1"/>
</dbReference>
<dbReference type="InterPro" id="IPR002878">
    <property type="entry name" value="ChsH2_C"/>
</dbReference>
<name>G8RW35_MYCRN</name>
<dbReference type="HOGENOM" id="CLU_119412_0_1_11"/>
<gene>
    <name evidence="3" type="ordered locus">MycrhN_1152</name>
</gene>
<dbReference type="PANTHER" id="PTHR34075">
    <property type="entry name" value="BLR3430 PROTEIN"/>
    <property type="match status" value="1"/>
</dbReference>
<evidence type="ECO:0000313" key="3">
    <source>
        <dbReference type="EMBL" id="AEV71776.1"/>
    </source>
</evidence>
<dbReference type="RefSeq" id="WP_014209591.1">
    <property type="nucleotide sequence ID" value="NC_016604.1"/>
</dbReference>
<dbReference type="Gene3D" id="6.10.30.10">
    <property type="match status" value="1"/>
</dbReference>
<dbReference type="PATRIC" id="fig|710685.3.peg.1161"/>
<dbReference type="Pfam" id="PF01796">
    <property type="entry name" value="OB_ChsH2_C"/>
    <property type="match status" value="1"/>
</dbReference>
<accession>G8RW35</accession>
<dbReference type="EMBL" id="CP003169">
    <property type="protein sequence ID" value="AEV71776.1"/>
    <property type="molecule type" value="Genomic_DNA"/>
</dbReference>
<reference evidence="3 4" key="1">
    <citation type="submission" date="2011-12" db="EMBL/GenBank/DDBJ databases">
        <title>Complete sequence of Mycobacterium rhodesiae NBB3.</title>
        <authorList>
            <consortium name="US DOE Joint Genome Institute"/>
            <person name="Lucas S."/>
            <person name="Han J."/>
            <person name="Lapidus A."/>
            <person name="Cheng J.-F."/>
            <person name="Goodwin L."/>
            <person name="Pitluck S."/>
            <person name="Peters L."/>
            <person name="Mikhailova N."/>
            <person name="Gu W."/>
            <person name="Detter J.C."/>
            <person name="Han C."/>
            <person name="Tapia R."/>
            <person name="Land M."/>
            <person name="Hauser L."/>
            <person name="Kyrpides N."/>
            <person name="Ivanova N."/>
            <person name="Pagani I."/>
            <person name="Mattes T."/>
            <person name="Holmes A."/>
            <person name="Rutledge P."/>
            <person name="Paulsen I."/>
            <person name="Coleman N."/>
            <person name="Woyke T."/>
        </authorList>
    </citation>
    <scope>NUCLEOTIDE SEQUENCE [LARGE SCALE GENOMIC DNA]</scope>
    <source>
        <strain evidence="3 4">NBB3</strain>
    </source>
</reference>
<organism evidence="3 4">
    <name type="scientific">Mycolicibacterium rhodesiae (strain NBB3)</name>
    <name type="common">Mycobacterium rhodesiae</name>
    <dbReference type="NCBI Taxonomy" id="710685"/>
    <lineage>
        <taxon>Bacteria</taxon>
        <taxon>Bacillati</taxon>
        <taxon>Actinomycetota</taxon>
        <taxon>Actinomycetes</taxon>
        <taxon>Mycobacteriales</taxon>
        <taxon>Mycobacteriaceae</taxon>
        <taxon>Mycolicibacterium</taxon>
    </lineage>
</organism>
<dbReference type="PANTHER" id="PTHR34075:SF5">
    <property type="entry name" value="BLR3430 PROTEIN"/>
    <property type="match status" value="1"/>
</dbReference>
<dbReference type="InterPro" id="IPR012340">
    <property type="entry name" value="NA-bd_OB-fold"/>
</dbReference>
<protein>
    <submittedName>
        <fullName evidence="3">Putative nucleic-acid-binding protein containing a Zn-ribbon</fullName>
    </submittedName>
</protein>
<sequence>MPQRVLPVPDDTSTPYWDAASRHVLTVARCGWCGTFAMPPDVVCTACGSTDPHYEFTPVSGTGVLRSWVVVRQSFLPGFEVPFVLVDVELPEQPDLRLIGRLLAGEPSLGAAVRVAFEDLADGIAVPAWELAS</sequence>
<evidence type="ECO:0000259" key="2">
    <source>
        <dbReference type="Pfam" id="PF12172"/>
    </source>
</evidence>
<dbReference type="InterPro" id="IPR052513">
    <property type="entry name" value="Thioester_dehydratase-like"/>
</dbReference>
<feature type="domain" description="ChsH2 rubredoxin-like zinc ribbon" evidence="2">
    <location>
        <begin position="17"/>
        <end position="51"/>
    </location>
</feature>
<dbReference type="KEGG" id="mrh:MycrhN_1152"/>
<feature type="domain" description="ChsH2 C-terminal OB-fold" evidence="1">
    <location>
        <begin position="58"/>
        <end position="118"/>
    </location>
</feature>
<dbReference type="AlphaFoldDB" id="G8RW35"/>
<proteinExistence type="predicted"/>
<evidence type="ECO:0000259" key="1">
    <source>
        <dbReference type="Pfam" id="PF01796"/>
    </source>
</evidence>
<evidence type="ECO:0000313" key="4">
    <source>
        <dbReference type="Proteomes" id="UP000005442"/>
    </source>
</evidence>
<dbReference type="InterPro" id="IPR022002">
    <property type="entry name" value="ChsH2_Znr"/>
</dbReference>
<dbReference type="STRING" id="710685.MycrhN_1152"/>
<dbReference type="SUPFAM" id="SSF50249">
    <property type="entry name" value="Nucleic acid-binding proteins"/>
    <property type="match status" value="1"/>
</dbReference>
<dbReference type="Proteomes" id="UP000005442">
    <property type="component" value="Chromosome"/>
</dbReference>
<dbReference type="OrthoDB" id="7470921at2"/>
<dbReference type="eggNOG" id="COG1545">
    <property type="taxonomic scope" value="Bacteria"/>
</dbReference>